<evidence type="ECO:0000259" key="1">
    <source>
        <dbReference type="Pfam" id="PF18765"/>
    </source>
</evidence>
<feature type="domain" description="Polymerase beta nucleotidyltransferase" evidence="1">
    <location>
        <begin position="11"/>
        <end position="99"/>
    </location>
</feature>
<organism evidence="2">
    <name type="scientific">Geobacter metallireducens</name>
    <dbReference type="NCBI Taxonomy" id="28232"/>
    <lineage>
        <taxon>Bacteria</taxon>
        <taxon>Pseudomonadati</taxon>
        <taxon>Thermodesulfobacteriota</taxon>
        <taxon>Desulfuromonadia</taxon>
        <taxon>Geobacterales</taxon>
        <taxon>Geobacteraceae</taxon>
        <taxon>Geobacter</taxon>
    </lineage>
</organism>
<dbReference type="CDD" id="cd05403">
    <property type="entry name" value="NT_KNTase_like"/>
    <property type="match status" value="1"/>
</dbReference>
<dbReference type="InterPro" id="IPR041633">
    <property type="entry name" value="Polbeta"/>
</dbReference>
<name>A0A831XM50_GEOME</name>
<dbReference type="InterPro" id="IPR043519">
    <property type="entry name" value="NT_sf"/>
</dbReference>
<dbReference type="Pfam" id="PF18765">
    <property type="entry name" value="Polbeta"/>
    <property type="match status" value="1"/>
</dbReference>
<evidence type="ECO:0000313" key="2">
    <source>
        <dbReference type="EMBL" id="HEN42776.1"/>
    </source>
</evidence>
<dbReference type="AlphaFoldDB" id="A0A831XM50"/>
<gene>
    <name evidence="2" type="ORF">ENQ87_10455</name>
</gene>
<dbReference type="EMBL" id="DSOV01000044">
    <property type="protein sequence ID" value="HEN42776.1"/>
    <property type="molecule type" value="Genomic_DNA"/>
</dbReference>
<reference evidence="2" key="1">
    <citation type="journal article" date="2020" name="mSystems">
        <title>Genome- and Community-Level Interaction Insights into Carbon Utilization and Element Cycling Functions of Hydrothermarchaeota in Hydrothermal Sediment.</title>
        <authorList>
            <person name="Zhou Z."/>
            <person name="Liu Y."/>
            <person name="Xu W."/>
            <person name="Pan J."/>
            <person name="Luo Z.H."/>
            <person name="Li M."/>
        </authorList>
    </citation>
    <scope>NUCLEOTIDE SEQUENCE [LARGE SCALE GENOMIC DNA]</scope>
    <source>
        <strain evidence="2">SpSt-349</strain>
    </source>
</reference>
<keyword evidence="2" id="KW-0808">Transferase</keyword>
<dbReference type="NCBIfam" id="NF047752">
    <property type="entry name" value="MntA_antitoxin"/>
    <property type="match status" value="1"/>
</dbReference>
<dbReference type="SUPFAM" id="SSF81301">
    <property type="entry name" value="Nucleotidyltransferase"/>
    <property type="match status" value="1"/>
</dbReference>
<dbReference type="InterPro" id="IPR052930">
    <property type="entry name" value="TA_antitoxin_MntA"/>
</dbReference>
<dbReference type="PANTHER" id="PTHR43852:SF3">
    <property type="entry name" value="NUCLEOTIDYLTRANSFERASE"/>
    <property type="match status" value="1"/>
</dbReference>
<proteinExistence type="predicted"/>
<dbReference type="Gene3D" id="3.30.460.10">
    <property type="entry name" value="Beta Polymerase, domain 2"/>
    <property type="match status" value="1"/>
</dbReference>
<dbReference type="GO" id="GO:0016740">
    <property type="term" value="F:transferase activity"/>
    <property type="evidence" value="ECO:0007669"/>
    <property type="project" value="UniProtKB-KW"/>
</dbReference>
<accession>A0A831XM50</accession>
<dbReference type="PANTHER" id="PTHR43852">
    <property type="entry name" value="NUCLEOTIDYLTRANSFERASE"/>
    <property type="match status" value="1"/>
</dbReference>
<sequence>MGALSDNIEIVKMFLAGERKVRFAYLFGSVAAGTSGPLSDLDIAVYLDGRVDAFAFRLKLMGRLAGVLKSEAFDLVVLNRAPLLLGYEVVKNGVVLKEERARRVMYETAILQQYLDTAYLRNVQHQYMQEQIKGDTYFG</sequence>
<protein>
    <submittedName>
        <fullName evidence="2">Nucleotidyltransferase domain-containing protein</fullName>
    </submittedName>
</protein>
<comment type="caution">
    <text evidence="2">The sequence shown here is derived from an EMBL/GenBank/DDBJ whole genome shotgun (WGS) entry which is preliminary data.</text>
</comment>